<gene>
    <name evidence="6" type="ORF">NEIFLAOT_00084</name>
</gene>
<dbReference type="Pfam" id="PF01925">
    <property type="entry name" value="TauE"/>
    <property type="match status" value="1"/>
</dbReference>
<sequence>MKKKGRLKTEYGFLFSDGLVGCQDRQTRAKSLCFLEMDIMLADSFFYYLVLVGFAAGLIDAAVGGGGLLQIPGLFNLLPNATPVASVMGVNKFASCCGTLTATGQYLRRIPVPWKMLLPAAV</sequence>
<keyword evidence="2 5" id="KW-0812">Transmembrane</keyword>
<accession>C0EJJ6</accession>
<dbReference type="EMBL" id="ACEN01000004">
    <property type="protein sequence ID" value="EEG34778.1"/>
    <property type="molecule type" value="Genomic_DNA"/>
</dbReference>
<keyword evidence="5" id="KW-1003">Cell membrane</keyword>
<evidence type="ECO:0000256" key="1">
    <source>
        <dbReference type="ARBA" id="ARBA00004141"/>
    </source>
</evidence>
<evidence type="ECO:0000256" key="3">
    <source>
        <dbReference type="ARBA" id="ARBA00022989"/>
    </source>
</evidence>
<name>C0EJJ6_NEIFL</name>
<keyword evidence="4 5" id="KW-0472">Membrane</keyword>
<dbReference type="InterPro" id="IPR002781">
    <property type="entry name" value="TM_pro_TauE-like"/>
</dbReference>
<reference evidence="6 7" key="1">
    <citation type="submission" date="2009-01" db="EMBL/GenBank/DDBJ databases">
        <authorList>
            <person name="Fulton L."/>
            <person name="Clifton S."/>
            <person name="Chinwalla A.T."/>
            <person name="Mitreva M."/>
            <person name="Sodergren E."/>
            <person name="Weinstock G."/>
            <person name="Clifton S."/>
            <person name="Dooling D.J."/>
            <person name="Fulton B."/>
            <person name="Minx P."/>
            <person name="Pepin K.H."/>
            <person name="Johnson M."/>
            <person name="Bhonagiri V."/>
            <person name="Nash W.E."/>
            <person name="Mardis E.R."/>
            <person name="Wilson R.K."/>
        </authorList>
    </citation>
    <scope>NUCLEOTIDE SEQUENCE [LARGE SCALE GENOMIC DNA]</scope>
    <source>
        <strain evidence="6 7">NRL30031/H210</strain>
    </source>
</reference>
<proteinExistence type="inferred from homology"/>
<dbReference type="GO" id="GO:0005886">
    <property type="term" value="C:plasma membrane"/>
    <property type="evidence" value="ECO:0007669"/>
    <property type="project" value="UniProtKB-SubCell"/>
</dbReference>
<protein>
    <recommendedName>
        <fullName evidence="5">Probable membrane transporter protein</fullName>
    </recommendedName>
</protein>
<evidence type="ECO:0000313" key="7">
    <source>
        <dbReference type="Proteomes" id="UP000004457"/>
    </source>
</evidence>
<comment type="subcellular location">
    <subcellularLocation>
        <location evidence="5">Cell membrane</location>
        <topology evidence="5">Multi-pass membrane protein</topology>
    </subcellularLocation>
    <subcellularLocation>
        <location evidence="1">Membrane</location>
        <topology evidence="1">Multi-pass membrane protein</topology>
    </subcellularLocation>
</comment>
<dbReference type="AlphaFoldDB" id="C0EJJ6"/>
<evidence type="ECO:0000256" key="5">
    <source>
        <dbReference type="RuleBase" id="RU363041"/>
    </source>
</evidence>
<comment type="caution">
    <text evidence="6">The sequence shown here is derived from an EMBL/GenBank/DDBJ whole genome shotgun (WGS) entry which is preliminary data.</text>
</comment>
<evidence type="ECO:0000256" key="2">
    <source>
        <dbReference type="ARBA" id="ARBA00022692"/>
    </source>
</evidence>
<keyword evidence="7" id="KW-1185">Reference proteome</keyword>
<comment type="similarity">
    <text evidence="5">Belongs to the 4-toluene sulfonate uptake permease (TSUP) (TC 2.A.102) family.</text>
</comment>
<dbReference type="eggNOG" id="COG0730">
    <property type="taxonomic scope" value="Bacteria"/>
</dbReference>
<evidence type="ECO:0000256" key="4">
    <source>
        <dbReference type="ARBA" id="ARBA00023136"/>
    </source>
</evidence>
<organism evidence="6 7">
    <name type="scientific">Neisseria flavescens NRL30031/H210</name>
    <dbReference type="NCBI Taxonomy" id="546264"/>
    <lineage>
        <taxon>Bacteria</taxon>
        <taxon>Pseudomonadati</taxon>
        <taxon>Pseudomonadota</taxon>
        <taxon>Betaproteobacteria</taxon>
        <taxon>Neisseriales</taxon>
        <taxon>Neisseriaceae</taxon>
        <taxon>Neisseria</taxon>
    </lineage>
</organism>
<dbReference type="Proteomes" id="UP000004457">
    <property type="component" value="Unassembled WGS sequence"/>
</dbReference>
<keyword evidence="3 5" id="KW-1133">Transmembrane helix</keyword>
<feature type="transmembrane region" description="Helical" evidence="5">
    <location>
        <begin position="45"/>
        <end position="69"/>
    </location>
</feature>
<evidence type="ECO:0000313" key="6">
    <source>
        <dbReference type="EMBL" id="EEG34778.1"/>
    </source>
</evidence>